<organism evidence="1">
    <name type="scientific">Arundo donax</name>
    <name type="common">Giant reed</name>
    <name type="synonym">Donax arundinaceus</name>
    <dbReference type="NCBI Taxonomy" id="35708"/>
    <lineage>
        <taxon>Eukaryota</taxon>
        <taxon>Viridiplantae</taxon>
        <taxon>Streptophyta</taxon>
        <taxon>Embryophyta</taxon>
        <taxon>Tracheophyta</taxon>
        <taxon>Spermatophyta</taxon>
        <taxon>Magnoliopsida</taxon>
        <taxon>Liliopsida</taxon>
        <taxon>Poales</taxon>
        <taxon>Poaceae</taxon>
        <taxon>PACMAD clade</taxon>
        <taxon>Arundinoideae</taxon>
        <taxon>Arundineae</taxon>
        <taxon>Arundo</taxon>
    </lineage>
</organism>
<reference evidence="1" key="2">
    <citation type="journal article" date="2015" name="Data Brief">
        <title>Shoot transcriptome of the giant reed, Arundo donax.</title>
        <authorList>
            <person name="Barrero R.A."/>
            <person name="Guerrero F.D."/>
            <person name="Moolhuijzen P."/>
            <person name="Goolsby J.A."/>
            <person name="Tidwell J."/>
            <person name="Bellgard S.E."/>
            <person name="Bellgard M.I."/>
        </authorList>
    </citation>
    <scope>NUCLEOTIDE SEQUENCE</scope>
    <source>
        <tissue evidence="1">Shoot tissue taken approximately 20 cm above the soil surface</tissue>
    </source>
</reference>
<reference evidence="1" key="1">
    <citation type="submission" date="2014-09" db="EMBL/GenBank/DDBJ databases">
        <authorList>
            <person name="Magalhaes I.L.F."/>
            <person name="Oliveira U."/>
            <person name="Santos F.R."/>
            <person name="Vidigal T.H.D.A."/>
            <person name="Brescovit A.D."/>
            <person name="Santos A.J."/>
        </authorList>
    </citation>
    <scope>NUCLEOTIDE SEQUENCE</scope>
    <source>
        <tissue evidence="1">Shoot tissue taken approximately 20 cm above the soil surface</tissue>
    </source>
</reference>
<dbReference type="EMBL" id="GBRH01177336">
    <property type="protein sequence ID" value="JAE20560.1"/>
    <property type="molecule type" value="Transcribed_RNA"/>
</dbReference>
<evidence type="ECO:0000313" key="1">
    <source>
        <dbReference type="EMBL" id="JAE20560.1"/>
    </source>
</evidence>
<sequence length="67" mass="7806">MITDEPIFNDAQDVLVSINCLITIEWMVALQNTQFKLNMQIVDLLCAVTIDSLKKWFCFHLLYLQLS</sequence>
<name>A0A0A9G662_ARUDO</name>
<proteinExistence type="predicted"/>
<accession>A0A0A9G662</accession>
<protein>
    <submittedName>
        <fullName evidence="1">Uncharacterized protein</fullName>
    </submittedName>
</protein>
<dbReference type="AlphaFoldDB" id="A0A0A9G662"/>